<proteinExistence type="predicted"/>
<feature type="region of interest" description="Disordered" evidence="1">
    <location>
        <begin position="33"/>
        <end position="57"/>
    </location>
</feature>
<keyword evidence="2" id="KW-1185">Reference proteome</keyword>
<reference evidence="2" key="1">
    <citation type="journal article" date="2013" name="Genetics">
        <title>The draft genome and transcriptome of Panagrellus redivivus are shaped by the harsh demands of a free-living lifestyle.</title>
        <authorList>
            <person name="Srinivasan J."/>
            <person name="Dillman A.R."/>
            <person name="Macchietto M.G."/>
            <person name="Heikkinen L."/>
            <person name="Lakso M."/>
            <person name="Fracchia K.M."/>
            <person name="Antoshechkin I."/>
            <person name="Mortazavi A."/>
            <person name="Wong G."/>
            <person name="Sternberg P.W."/>
        </authorList>
    </citation>
    <scope>NUCLEOTIDE SEQUENCE [LARGE SCALE GENOMIC DNA]</scope>
    <source>
        <strain evidence="2">MT8872</strain>
    </source>
</reference>
<reference evidence="3" key="2">
    <citation type="submission" date="2020-10" db="UniProtKB">
        <authorList>
            <consortium name="WormBaseParasite"/>
        </authorList>
    </citation>
    <scope>IDENTIFICATION</scope>
</reference>
<dbReference type="AlphaFoldDB" id="A0A7E4VR09"/>
<dbReference type="Proteomes" id="UP000492821">
    <property type="component" value="Unassembled WGS sequence"/>
</dbReference>
<organism evidence="2 3">
    <name type="scientific">Panagrellus redivivus</name>
    <name type="common">Microworm</name>
    <dbReference type="NCBI Taxonomy" id="6233"/>
    <lineage>
        <taxon>Eukaryota</taxon>
        <taxon>Metazoa</taxon>
        <taxon>Ecdysozoa</taxon>
        <taxon>Nematoda</taxon>
        <taxon>Chromadorea</taxon>
        <taxon>Rhabditida</taxon>
        <taxon>Tylenchina</taxon>
        <taxon>Panagrolaimomorpha</taxon>
        <taxon>Panagrolaimoidea</taxon>
        <taxon>Panagrolaimidae</taxon>
        <taxon>Panagrellus</taxon>
    </lineage>
</organism>
<protein>
    <submittedName>
        <fullName evidence="3">NET domain-containing protein</fullName>
    </submittedName>
</protein>
<evidence type="ECO:0000256" key="1">
    <source>
        <dbReference type="SAM" id="MobiDB-lite"/>
    </source>
</evidence>
<dbReference type="WBParaSite" id="Pan_g23589.t1">
    <property type="protein sequence ID" value="Pan_g23589.t1"/>
    <property type="gene ID" value="Pan_g23589"/>
</dbReference>
<name>A0A7E4VR09_PANRE</name>
<feature type="compositionally biased region" description="Polar residues" evidence="1">
    <location>
        <begin position="43"/>
        <end position="55"/>
    </location>
</feature>
<accession>A0A7E4VR09</accession>
<evidence type="ECO:0000313" key="2">
    <source>
        <dbReference type="Proteomes" id="UP000492821"/>
    </source>
</evidence>
<evidence type="ECO:0000313" key="3">
    <source>
        <dbReference type="WBParaSite" id="Pan_g23589.t1"/>
    </source>
</evidence>
<sequence>MQHRRTRLSPQGFPKFRDLCTKSSSLGMVQKVGHNPFDDKEASSGSGPLNLNFQSGRRHRQRRHLTFLQFEEMKRLALESLNLEEVIEEVLLPCLPRGEGLPDGMQSFDGDDTSFVLIECRGNREALDKRFMTLKQKQGV</sequence>